<evidence type="ECO:0000256" key="7">
    <source>
        <dbReference type="ARBA" id="ARBA00023306"/>
    </source>
</evidence>
<keyword evidence="7" id="KW-0131">Cell cycle</keyword>
<dbReference type="Pfam" id="PF00169">
    <property type="entry name" value="PH"/>
    <property type="match status" value="1"/>
</dbReference>
<evidence type="ECO:0000256" key="2">
    <source>
        <dbReference type="ARBA" id="ARBA00004220"/>
    </source>
</evidence>
<protein>
    <submittedName>
        <fullName evidence="11">PH domain-containing protein</fullName>
    </submittedName>
</protein>
<dbReference type="InterPro" id="IPR011993">
    <property type="entry name" value="PH-like_dom_sf"/>
</dbReference>
<dbReference type="SMART" id="SM00233">
    <property type="entry name" value="PH"/>
    <property type="match status" value="1"/>
</dbReference>
<keyword evidence="10" id="KW-1185">Reference proteome</keyword>
<dbReference type="GO" id="GO:0023052">
    <property type="term" value="P:signaling"/>
    <property type="evidence" value="ECO:0007669"/>
    <property type="project" value="TreeGrafter"/>
</dbReference>
<dbReference type="Gene3D" id="2.30.29.30">
    <property type="entry name" value="Pleckstrin-homology domain (PH domain)/Phosphotyrosine-binding domain (PTB)"/>
    <property type="match status" value="2"/>
</dbReference>
<feature type="domain" description="PH" evidence="9">
    <location>
        <begin position="280"/>
        <end position="389"/>
    </location>
</feature>
<dbReference type="Gene3D" id="1.20.1270.60">
    <property type="entry name" value="Arfaptin homology (AH) domain/BAR domain"/>
    <property type="match status" value="1"/>
</dbReference>
<keyword evidence="6" id="KW-0966">Cell projection</keyword>
<dbReference type="InterPro" id="IPR027267">
    <property type="entry name" value="AH/BAR_dom_sf"/>
</dbReference>
<dbReference type="PROSITE" id="PS50003">
    <property type="entry name" value="PH_DOMAIN"/>
    <property type="match status" value="1"/>
</dbReference>
<organism evidence="10 11">
    <name type="scientific">Syphacia muris</name>
    <dbReference type="NCBI Taxonomy" id="451379"/>
    <lineage>
        <taxon>Eukaryota</taxon>
        <taxon>Metazoa</taxon>
        <taxon>Ecdysozoa</taxon>
        <taxon>Nematoda</taxon>
        <taxon>Chromadorea</taxon>
        <taxon>Rhabditida</taxon>
        <taxon>Spirurina</taxon>
        <taxon>Oxyuridomorpha</taxon>
        <taxon>Oxyuroidea</taxon>
        <taxon>Oxyuridae</taxon>
        <taxon>Syphacia</taxon>
    </lineage>
</organism>
<evidence type="ECO:0000256" key="3">
    <source>
        <dbReference type="ARBA" id="ARBA00004262"/>
    </source>
</evidence>
<dbReference type="GO" id="GO:0045335">
    <property type="term" value="C:phagocytic vesicle"/>
    <property type="evidence" value="ECO:0007669"/>
    <property type="project" value="UniProtKB-SubCell"/>
</dbReference>
<evidence type="ECO:0000313" key="10">
    <source>
        <dbReference type="Proteomes" id="UP000046393"/>
    </source>
</evidence>
<dbReference type="SMART" id="SM00462">
    <property type="entry name" value="PTB"/>
    <property type="match status" value="1"/>
</dbReference>
<dbReference type="InterPro" id="IPR004148">
    <property type="entry name" value="BAR_dom"/>
</dbReference>
<dbReference type="PANTHER" id="PTHR46415:SF2">
    <property type="entry name" value="BETA, PUTATIVE-RELATED"/>
    <property type="match status" value="1"/>
</dbReference>
<evidence type="ECO:0000256" key="1">
    <source>
        <dbReference type="ARBA" id="ARBA00004123"/>
    </source>
</evidence>
<dbReference type="SUPFAM" id="SSF103657">
    <property type="entry name" value="BAR/IMD domain-like"/>
    <property type="match status" value="1"/>
</dbReference>
<proteinExistence type="predicted"/>
<dbReference type="Pfam" id="PF00640">
    <property type="entry name" value="PID"/>
    <property type="match status" value="1"/>
</dbReference>
<dbReference type="Proteomes" id="UP000046393">
    <property type="component" value="Unplaced"/>
</dbReference>
<dbReference type="Pfam" id="PF16746">
    <property type="entry name" value="BAR_3"/>
    <property type="match status" value="1"/>
</dbReference>
<keyword evidence="5" id="KW-0539">Nucleus</keyword>
<dbReference type="GO" id="GO:0005634">
    <property type="term" value="C:nucleus"/>
    <property type="evidence" value="ECO:0007669"/>
    <property type="project" value="UniProtKB-SubCell"/>
</dbReference>
<evidence type="ECO:0000256" key="4">
    <source>
        <dbReference type="ARBA" id="ARBA00004466"/>
    </source>
</evidence>
<comment type="subcellular location">
    <subcellularLocation>
        <location evidence="4">Cell projection</location>
        <location evidence="4">Ruffle</location>
    </subcellularLocation>
    <subcellularLocation>
        <location evidence="3">Cytoplasmic vesicle</location>
        <location evidence="3">Phagosome</location>
    </subcellularLocation>
    <subcellularLocation>
        <location evidence="2">Early endosome membrane</location>
        <topology evidence="2">Peripheral membrane protein</topology>
    </subcellularLocation>
    <subcellularLocation>
        <location evidence="1">Nucleus</location>
    </subcellularLocation>
</comment>
<evidence type="ECO:0000256" key="8">
    <source>
        <dbReference type="ARBA" id="ARBA00023329"/>
    </source>
</evidence>
<keyword evidence="8" id="KW-0968">Cytoplasmic vesicle</keyword>
<reference evidence="11" key="1">
    <citation type="submission" date="2017-02" db="UniProtKB">
        <authorList>
            <consortium name="WormBaseParasite"/>
        </authorList>
    </citation>
    <scope>IDENTIFICATION</scope>
</reference>
<dbReference type="AlphaFoldDB" id="A0A0N5AQ58"/>
<dbReference type="InterPro" id="IPR006020">
    <property type="entry name" value="PTB/PI_dom"/>
</dbReference>
<dbReference type="PANTHER" id="PTHR46415">
    <property type="entry name" value="ADAPTOR PROTEIN, PHOSPHOTYROSINE INTERACTION, PH DOMAIN AND LEUCINE ZIPPER-CONTAINING 2"/>
    <property type="match status" value="1"/>
</dbReference>
<evidence type="ECO:0000259" key="9">
    <source>
        <dbReference type="PROSITE" id="PS50003"/>
    </source>
</evidence>
<dbReference type="InterPro" id="IPR001849">
    <property type="entry name" value="PH_domain"/>
</dbReference>
<dbReference type="GO" id="GO:0001726">
    <property type="term" value="C:ruffle"/>
    <property type="evidence" value="ECO:0007669"/>
    <property type="project" value="UniProtKB-SubCell"/>
</dbReference>
<dbReference type="WBParaSite" id="SMUV_0000681001-mRNA-1">
    <property type="protein sequence ID" value="SMUV_0000681001-mRNA-1"/>
    <property type="gene ID" value="SMUV_0000681001"/>
</dbReference>
<evidence type="ECO:0000313" key="11">
    <source>
        <dbReference type="WBParaSite" id="SMUV_0000681001-mRNA-1"/>
    </source>
</evidence>
<dbReference type="SUPFAM" id="SSF50729">
    <property type="entry name" value="PH domain-like"/>
    <property type="match status" value="2"/>
</dbReference>
<dbReference type="GO" id="GO:0031901">
    <property type="term" value="C:early endosome membrane"/>
    <property type="evidence" value="ECO:0007669"/>
    <property type="project" value="UniProtKB-SubCell"/>
</dbReference>
<evidence type="ECO:0000256" key="5">
    <source>
        <dbReference type="ARBA" id="ARBA00023242"/>
    </source>
</evidence>
<name>A0A0N5AQ58_9BILA</name>
<dbReference type="STRING" id="451379.A0A0N5AQ58"/>
<sequence length="687" mass="77789">MGKQIPLEDLMSDTPQQRNLMRLFEEDTYNLRIWGHKLSTAIEEWCHAQKLILKATAGLASVVMSYGEQKFPLEETAYDIPAITNRLAQTFNEINGWMEVFMQQIECCVQYPVRKINDELDNLVEVLRPDVASAFSNLAEAEDKFLKLSKKDTARKIEDASHDVFLAKTQYNKLAMDYCGRMNVVQTNRYIQFIEPMLAMMYAYKSLFNVGHDAFRSEFLTSFLTQAQQQMQEIDKNSEDIKRSAKAADLSQNLIGTLKAEHDLCYDESLMFSQPHLSDAVQKQGYLRIKLKGSFFMSNWEKYFVYTQGASLMWQKPDQLIGSLMIDLSSAPGCSAEVAKDQVERRFVFNITVQGGCENRNEGEKKWYLQARNAVDMHEWIDVINNLTGTHPKMQEKKETSIAGEETFEVKKNATTDKFMNDEKIFSEHESSDLTLGQPIQFDFLSLSSTPDIHVNVNELSNDVDKFEVRFLGSVEVLCEEKKKVSTLVQSAIERVLNARKTHSISESILCVMVICNKSKNVMLLDHEKEDDIKAVFPISDVLCSTTYSDERIFALVTKAQSAEEGLSNDSLLKCSILSTIDTSEASDVCRALEKMSITNNSEMKNGDGNQLNLITNVDADQLNDSPDLEDTSVPMRKCGEDALEHAYAGVKRYSSGRAAAQHLVIPILSSIILLYVTRCNLARVVH</sequence>
<accession>A0A0N5AQ58</accession>
<dbReference type="InterPro" id="IPR047181">
    <property type="entry name" value="DP13A/B"/>
</dbReference>
<evidence type="ECO:0000256" key="6">
    <source>
        <dbReference type="ARBA" id="ARBA00023273"/>
    </source>
</evidence>